<protein>
    <submittedName>
        <fullName evidence="1">Uncharacterized protein</fullName>
    </submittedName>
</protein>
<name>A0ACB8BB54_9AGAM</name>
<dbReference type="Proteomes" id="UP000790709">
    <property type="component" value="Unassembled WGS sequence"/>
</dbReference>
<evidence type="ECO:0000313" key="1">
    <source>
        <dbReference type="EMBL" id="KAH7922550.1"/>
    </source>
</evidence>
<keyword evidence="2" id="KW-1185">Reference proteome</keyword>
<sequence length="469" mass="52875">MPIRVIDTWFGTFCDGDQLRHEFKHLKDYLAAVEAQDWGKIRSLADKFFEFAMLSHRWGDGEPLFRHVDREIRDDRSGSIYMMKAPAGIRKLQQFCCTAAKCGYRWAWVDTCCIDKSSSSETQESINSMFAWYRNSAITIVHLSGLPDLTEDARIPFPQPEGQAFPPYGYEPPTELQLNSNSDYPPPVPHPTLGSFVTLNAVREDGRLGKACLEPDDQIEAVALERFLQAFLVLNAWFKRGWTLQELLAPKNIRFYSESWRPLERYDVNRAYANQKQDPIWLKALADASGIDEDTLVKLEPGCVSIRERLRWAADRKTTKVEDIAYCLMGIFGISMPILYGEGVAAFTRLQEEIMKRSDDLSIFDWTGKGSIVNSCLASHPSCFKEDPAHVSGAAAPKEAALGILNALSGAGELVTSALPGFAFDQFKKLFKDPPPGHSLVNGEMMMSLFEYKATKIELIEQRNGIFRS</sequence>
<dbReference type="EMBL" id="MU266481">
    <property type="protein sequence ID" value="KAH7922550.1"/>
    <property type="molecule type" value="Genomic_DNA"/>
</dbReference>
<gene>
    <name evidence="1" type="ORF">BV22DRAFT_651665</name>
</gene>
<proteinExistence type="predicted"/>
<organism evidence="1 2">
    <name type="scientific">Leucogyrophana mollusca</name>
    <dbReference type="NCBI Taxonomy" id="85980"/>
    <lineage>
        <taxon>Eukaryota</taxon>
        <taxon>Fungi</taxon>
        <taxon>Dikarya</taxon>
        <taxon>Basidiomycota</taxon>
        <taxon>Agaricomycotina</taxon>
        <taxon>Agaricomycetes</taxon>
        <taxon>Agaricomycetidae</taxon>
        <taxon>Boletales</taxon>
        <taxon>Boletales incertae sedis</taxon>
        <taxon>Leucogyrophana</taxon>
    </lineage>
</organism>
<evidence type="ECO:0000313" key="2">
    <source>
        <dbReference type="Proteomes" id="UP000790709"/>
    </source>
</evidence>
<accession>A0ACB8BB54</accession>
<reference evidence="1" key="1">
    <citation type="journal article" date="2021" name="New Phytol.">
        <title>Evolutionary innovations through gain and loss of genes in the ectomycorrhizal Boletales.</title>
        <authorList>
            <person name="Wu G."/>
            <person name="Miyauchi S."/>
            <person name="Morin E."/>
            <person name="Kuo A."/>
            <person name="Drula E."/>
            <person name="Varga T."/>
            <person name="Kohler A."/>
            <person name="Feng B."/>
            <person name="Cao Y."/>
            <person name="Lipzen A."/>
            <person name="Daum C."/>
            <person name="Hundley H."/>
            <person name="Pangilinan J."/>
            <person name="Johnson J."/>
            <person name="Barry K."/>
            <person name="LaButti K."/>
            <person name="Ng V."/>
            <person name="Ahrendt S."/>
            <person name="Min B."/>
            <person name="Choi I.G."/>
            <person name="Park H."/>
            <person name="Plett J.M."/>
            <person name="Magnuson J."/>
            <person name="Spatafora J.W."/>
            <person name="Nagy L.G."/>
            <person name="Henrissat B."/>
            <person name="Grigoriev I.V."/>
            <person name="Yang Z.L."/>
            <person name="Xu J."/>
            <person name="Martin F.M."/>
        </authorList>
    </citation>
    <scope>NUCLEOTIDE SEQUENCE</scope>
    <source>
        <strain evidence="1">KUC20120723A-06</strain>
    </source>
</reference>
<comment type="caution">
    <text evidence="1">The sequence shown here is derived from an EMBL/GenBank/DDBJ whole genome shotgun (WGS) entry which is preliminary data.</text>
</comment>